<evidence type="ECO:0000256" key="8">
    <source>
        <dbReference type="SAM" id="Phobius"/>
    </source>
</evidence>
<sequence length="175" mass="20142">MIRQDKVKILAPFILFLSLLLDAHISSVIASFFDNRYLVSVHLTLVFLLVISKLVNEQFLIITMIVIGMIIDIYYTGMIGIYAAVMPLIVWLMYKFGKIIHQNIFTMFFGMIIFVTIWNVALLLLQLVFRLVSVNLLYFITQNLWPSLIANIVVFIIVIIPIEAILNNPDEDANF</sequence>
<proteinExistence type="inferred from homology"/>
<evidence type="ECO:0000313" key="9">
    <source>
        <dbReference type="EMBL" id="MBV7391757.1"/>
    </source>
</evidence>
<keyword evidence="3" id="KW-1003">Cell membrane</keyword>
<accession>A0ABS6TFN2</accession>
<dbReference type="Pfam" id="PF04093">
    <property type="entry name" value="MreD"/>
    <property type="match status" value="1"/>
</dbReference>
<comment type="subcellular location">
    <subcellularLocation>
        <location evidence="1">Cell membrane</location>
        <topology evidence="1">Multi-pass membrane protein</topology>
    </subcellularLocation>
</comment>
<dbReference type="Proteomes" id="UP000774130">
    <property type="component" value="Unassembled WGS sequence"/>
</dbReference>
<evidence type="ECO:0000256" key="4">
    <source>
        <dbReference type="ARBA" id="ARBA00022692"/>
    </source>
</evidence>
<dbReference type="NCBIfam" id="TIGR03426">
    <property type="entry name" value="shape_MreD"/>
    <property type="match status" value="1"/>
</dbReference>
<keyword evidence="6 8" id="KW-1133">Transmembrane helix</keyword>
<name>A0ABS6TFN2_9ENTE</name>
<feature type="transmembrane region" description="Helical" evidence="8">
    <location>
        <begin position="59"/>
        <end position="92"/>
    </location>
</feature>
<evidence type="ECO:0000313" key="10">
    <source>
        <dbReference type="Proteomes" id="UP000774130"/>
    </source>
</evidence>
<keyword evidence="7 8" id="KW-0472">Membrane</keyword>
<gene>
    <name evidence="9" type="primary">mreD</name>
    <name evidence="9" type="ORF">KUA55_13800</name>
</gene>
<reference evidence="9 10" key="1">
    <citation type="submission" date="2021-06" db="EMBL/GenBank/DDBJ databases">
        <title>Enterococcus alishanensis sp. nov., a novel lactic acid bacterium isolated from fresh coffee beans.</title>
        <authorList>
            <person name="Chen Y.-S."/>
        </authorList>
    </citation>
    <scope>NUCLEOTIDE SEQUENCE [LARGE SCALE GENOMIC DNA]</scope>
    <source>
        <strain evidence="9 10">ALS3</strain>
    </source>
</reference>
<dbReference type="RefSeq" id="WP_218326969.1">
    <property type="nucleotide sequence ID" value="NZ_JAHUZB010000006.1"/>
</dbReference>
<evidence type="ECO:0000256" key="2">
    <source>
        <dbReference type="ARBA" id="ARBA00007776"/>
    </source>
</evidence>
<evidence type="ECO:0000256" key="7">
    <source>
        <dbReference type="ARBA" id="ARBA00023136"/>
    </source>
</evidence>
<evidence type="ECO:0000256" key="3">
    <source>
        <dbReference type="ARBA" id="ARBA00022475"/>
    </source>
</evidence>
<dbReference type="EMBL" id="JAHUZB010000006">
    <property type="protein sequence ID" value="MBV7391757.1"/>
    <property type="molecule type" value="Genomic_DNA"/>
</dbReference>
<evidence type="ECO:0000256" key="1">
    <source>
        <dbReference type="ARBA" id="ARBA00004651"/>
    </source>
</evidence>
<comment type="similarity">
    <text evidence="2">Belongs to the MreD family.</text>
</comment>
<evidence type="ECO:0000256" key="5">
    <source>
        <dbReference type="ARBA" id="ARBA00022960"/>
    </source>
</evidence>
<feature type="transmembrane region" description="Helical" evidence="8">
    <location>
        <begin position="104"/>
        <end position="128"/>
    </location>
</feature>
<keyword evidence="4 8" id="KW-0812">Transmembrane</keyword>
<protein>
    <submittedName>
        <fullName evidence="9">Rod shape-determining protein MreD</fullName>
    </submittedName>
</protein>
<comment type="caution">
    <text evidence="9">The sequence shown here is derived from an EMBL/GenBank/DDBJ whole genome shotgun (WGS) entry which is preliminary data.</text>
</comment>
<dbReference type="InterPro" id="IPR007227">
    <property type="entry name" value="Cell_shape_determining_MreD"/>
</dbReference>
<organism evidence="9 10">
    <name type="scientific">Enterococcus alishanensis</name>
    <dbReference type="NCBI Taxonomy" id="1303817"/>
    <lineage>
        <taxon>Bacteria</taxon>
        <taxon>Bacillati</taxon>
        <taxon>Bacillota</taxon>
        <taxon>Bacilli</taxon>
        <taxon>Lactobacillales</taxon>
        <taxon>Enterococcaceae</taxon>
        <taxon>Enterococcus</taxon>
    </lineage>
</organism>
<keyword evidence="5" id="KW-0133">Cell shape</keyword>
<keyword evidence="10" id="KW-1185">Reference proteome</keyword>
<feature type="transmembrane region" description="Helical" evidence="8">
    <location>
        <begin position="148"/>
        <end position="166"/>
    </location>
</feature>
<evidence type="ECO:0000256" key="6">
    <source>
        <dbReference type="ARBA" id="ARBA00022989"/>
    </source>
</evidence>